<organism evidence="24 25">
    <name type="scientific">Paenibacillus thalictri</name>
    <dbReference type="NCBI Taxonomy" id="2527873"/>
    <lineage>
        <taxon>Bacteria</taxon>
        <taxon>Bacillati</taxon>
        <taxon>Bacillota</taxon>
        <taxon>Bacilli</taxon>
        <taxon>Bacillales</taxon>
        <taxon>Paenibacillaceae</taxon>
        <taxon>Paenibacillus</taxon>
    </lineage>
</organism>
<reference evidence="24 25" key="1">
    <citation type="submission" date="2019-02" db="EMBL/GenBank/DDBJ databases">
        <title>Paenibacillus sp. nov., isolated from surface-sterilized tissue of Thalictrum simplex L.</title>
        <authorList>
            <person name="Tuo L."/>
        </authorList>
    </citation>
    <scope>NUCLEOTIDE SEQUENCE [LARGE SCALE GENOMIC DNA]</scope>
    <source>
        <strain evidence="24 25">N2SHLJ1</strain>
    </source>
</reference>
<feature type="domain" description="Mur ligase N-terminal catalytic" evidence="21">
    <location>
        <begin position="23"/>
        <end position="94"/>
    </location>
</feature>
<feature type="binding site" evidence="19">
    <location>
        <position position="465"/>
    </location>
    <ligand>
        <name>meso-2,6-diaminopimelate</name>
        <dbReference type="ChEBI" id="CHEBI:57791"/>
    </ligand>
</feature>
<name>A0A4Q9DRA0_9BACL</name>
<feature type="modified residue" description="N6-carboxylysine" evidence="19">
    <location>
        <position position="218"/>
    </location>
</feature>
<feature type="binding site" evidence="19">
    <location>
        <position position="186"/>
    </location>
    <ligand>
        <name>UDP-N-acetyl-alpha-D-muramoyl-L-alanyl-D-glutamate</name>
        <dbReference type="ChEBI" id="CHEBI:83900"/>
    </ligand>
</feature>
<dbReference type="SUPFAM" id="SSF53623">
    <property type="entry name" value="MurD-like peptide ligases, catalytic domain"/>
    <property type="match status" value="1"/>
</dbReference>
<dbReference type="RefSeq" id="WP_131014134.1">
    <property type="nucleotide sequence ID" value="NZ_SIRE01000010.1"/>
</dbReference>
<dbReference type="Gene3D" id="3.40.1190.10">
    <property type="entry name" value="Mur-like, catalytic domain"/>
    <property type="match status" value="1"/>
</dbReference>
<evidence type="ECO:0000256" key="18">
    <source>
        <dbReference type="ARBA" id="ARBA00081560"/>
    </source>
</evidence>
<dbReference type="EC" id="6.3.2.13" evidence="14 19"/>
<keyword evidence="8 19" id="KW-0133">Cell shape</keyword>
<evidence type="ECO:0000256" key="20">
    <source>
        <dbReference type="RuleBase" id="RU004135"/>
    </source>
</evidence>
<comment type="subcellular location">
    <subcellularLocation>
        <location evidence="19 20">Cytoplasm</location>
    </subcellularLocation>
</comment>
<dbReference type="GO" id="GO:0004326">
    <property type="term" value="F:tetrahydrofolylpolyglutamate synthase activity"/>
    <property type="evidence" value="ECO:0007669"/>
    <property type="project" value="InterPro"/>
</dbReference>
<proteinExistence type="inferred from homology"/>
<dbReference type="GO" id="GO:0071555">
    <property type="term" value="P:cell wall organization"/>
    <property type="evidence" value="ECO:0007669"/>
    <property type="project" value="UniProtKB-KW"/>
</dbReference>
<evidence type="ECO:0000256" key="2">
    <source>
        <dbReference type="ARBA" id="ARBA00005898"/>
    </source>
</evidence>
<feature type="domain" description="Mur ligase C-terminal" evidence="22">
    <location>
        <begin position="337"/>
        <end position="467"/>
    </location>
</feature>
<evidence type="ECO:0000256" key="14">
    <source>
        <dbReference type="ARBA" id="ARBA00066633"/>
    </source>
</evidence>
<comment type="similarity">
    <text evidence="2 19">Belongs to the MurCDEF family. MurE subfamily.</text>
</comment>
<dbReference type="InterPro" id="IPR004101">
    <property type="entry name" value="Mur_ligase_C"/>
</dbReference>
<dbReference type="GO" id="GO:0005737">
    <property type="term" value="C:cytoplasm"/>
    <property type="evidence" value="ECO:0007669"/>
    <property type="project" value="UniProtKB-SubCell"/>
</dbReference>
<dbReference type="InterPro" id="IPR005761">
    <property type="entry name" value="UDP-N-AcMur-Glu-dNH2Pim_ligase"/>
</dbReference>
<dbReference type="GO" id="GO:0000287">
    <property type="term" value="F:magnesium ion binding"/>
    <property type="evidence" value="ECO:0007669"/>
    <property type="project" value="UniProtKB-UniRule"/>
</dbReference>
<feature type="binding site" evidence="19">
    <location>
        <begin position="108"/>
        <end position="114"/>
    </location>
    <ligand>
        <name>ATP</name>
        <dbReference type="ChEBI" id="CHEBI:30616"/>
    </ligand>
</feature>
<evidence type="ECO:0000259" key="23">
    <source>
        <dbReference type="Pfam" id="PF08245"/>
    </source>
</evidence>
<comment type="function">
    <text evidence="13 19">Catalyzes the addition of meso-diaminopimelic acid to the nucleotide precursor UDP-N-acetylmuramoyl-L-alanyl-D-glutamate (UMAG) in the biosynthesis of bacterial cell-wall peptidoglycan.</text>
</comment>
<dbReference type="NCBIfam" id="TIGR01085">
    <property type="entry name" value="murE"/>
    <property type="match status" value="1"/>
</dbReference>
<evidence type="ECO:0000313" key="24">
    <source>
        <dbReference type="EMBL" id="TBL78151.1"/>
    </source>
</evidence>
<evidence type="ECO:0000256" key="8">
    <source>
        <dbReference type="ARBA" id="ARBA00022960"/>
    </source>
</evidence>
<dbReference type="GO" id="GO:0008765">
    <property type="term" value="F:UDP-N-acetylmuramoylalanyl-D-glutamate-2,6-diaminopimelate ligase activity"/>
    <property type="evidence" value="ECO:0007669"/>
    <property type="project" value="UniProtKB-UniRule"/>
</dbReference>
<dbReference type="PANTHER" id="PTHR23135:SF4">
    <property type="entry name" value="UDP-N-ACETYLMURAMOYL-L-ALANYL-D-GLUTAMATE--2,6-DIAMINOPIMELATE LIGASE MURE HOMOLOG, CHLOROPLASTIC"/>
    <property type="match status" value="1"/>
</dbReference>
<keyword evidence="9 19" id="KW-0573">Peptidoglycan synthesis</keyword>
<gene>
    <name evidence="19" type="primary">murE</name>
    <name evidence="24" type="ORF">EYB31_14800</name>
</gene>
<comment type="PTM">
    <text evidence="19">Carboxylation is probably crucial for Mg(2+) binding and, consequently, for the gamma-phosphate positioning of ATP.</text>
</comment>
<dbReference type="HAMAP" id="MF_00208">
    <property type="entry name" value="MurE"/>
    <property type="match status" value="1"/>
</dbReference>
<dbReference type="Proteomes" id="UP000293142">
    <property type="component" value="Unassembled WGS sequence"/>
</dbReference>
<dbReference type="PROSITE" id="PS01011">
    <property type="entry name" value="FOLYLPOLYGLU_SYNT_1"/>
    <property type="match status" value="1"/>
</dbReference>
<dbReference type="GO" id="GO:0008360">
    <property type="term" value="P:regulation of cell shape"/>
    <property type="evidence" value="ECO:0007669"/>
    <property type="project" value="UniProtKB-KW"/>
</dbReference>
<evidence type="ECO:0000256" key="17">
    <source>
        <dbReference type="ARBA" id="ARBA00076158"/>
    </source>
</evidence>
<evidence type="ECO:0000256" key="10">
    <source>
        <dbReference type="ARBA" id="ARBA00023306"/>
    </source>
</evidence>
<dbReference type="AlphaFoldDB" id="A0A4Q9DRA0"/>
<keyword evidence="25" id="KW-1185">Reference proteome</keyword>
<dbReference type="Pfam" id="PF02875">
    <property type="entry name" value="Mur_ligase_C"/>
    <property type="match status" value="1"/>
</dbReference>
<feature type="binding site" evidence="19">
    <location>
        <position position="469"/>
    </location>
    <ligand>
        <name>meso-2,6-diaminopimelate</name>
        <dbReference type="ChEBI" id="CHEBI:57791"/>
    </ligand>
</feature>
<evidence type="ECO:0000256" key="19">
    <source>
        <dbReference type="HAMAP-Rule" id="MF_00208"/>
    </source>
</evidence>
<evidence type="ECO:0000256" key="13">
    <source>
        <dbReference type="ARBA" id="ARBA00056782"/>
    </source>
</evidence>
<dbReference type="Gene3D" id="3.90.190.20">
    <property type="entry name" value="Mur ligase, C-terminal domain"/>
    <property type="match status" value="1"/>
</dbReference>
<dbReference type="EMBL" id="SIRE01000010">
    <property type="protein sequence ID" value="TBL78151.1"/>
    <property type="molecule type" value="Genomic_DNA"/>
</dbReference>
<dbReference type="InterPro" id="IPR036615">
    <property type="entry name" value="Mur_ligase_C_dom_sf"/>
</dbReference>
<keyword evidence="4 19" id="KW-0436">Ligase</keyword>
<dbReference type="SUPFAM" id="SSF53244">
    <property type="entry name" value="MurD-like peptide ligases, peptide-binding domain"/>
    <property type="match status" value="1"/>
</dbReference>
<keyword evidence="10 19" id="KW-0131">Cell cycle</keyword>
<dbReference type="InterPro" id="IPR000713">
    <property type="entry name" value="Mur_ligase_N"/>
</dbReference>
<evidence type="ECO:0000256" key="6">
    <source>
        <dbReference type="ARBA" id="ARBA00022741"/>
    </source>
</evidence>
<dbReference type="InterPro" id="IPR018109">
    <property type="entry name" value="Folylpolyglutamate_synth_CS"/>
</dbReference>
<keyword evidence="7 19" id="KW-0067">ATP-binding</keyword>
<evidence type="ECO:0000313" key="25">
    <source>
        <dbReference type="Proteomes" id="UP000293142"/>
    </source>
</evidence>
<keyword evidence="6 19" id="KW-0547">Nucleotide-binding</keyword>
<evidence type="ECO:0000259" key="21">
    <source>
        <dbReference type="Pfam" id="PF01225"/>
    </source>
</evidence>
<evidence type="ECO:0000256" key="7">
    <source>
        <dbReference type="ARBA" id="ARBA00022840"/>
    </source>
</evidence>
<dbReference type="GO" id="GO:0005524">
    <property type="term" value="F:ATP binding"/>
    <property type="evidence" value="ECO:0007669"/>
    <property type="project" value="UniProtKB-UniRule"/>
</dbReference>
<comment type="caution">
    <text evidence="24">The sequence shown here is derived from an EMBL/GenBank/DDBJ whole genome shotgun (WGS) entry which is preliminary data.</text>
</comment>
<dbReference type="NCBIfam" id="NF001126">
    <property type="entry name" value="PRK00139.1-4"/>
    <property type="match status" value="1"/>
</dbReference>
<dbReference type="InterPro" id="IPR013221">
    <property type="entry name" value="Mur_ligase_cen"/>
</dbReference>
<keyword evidence="5 19" id="KW-0132">Cell division</keyword>
<evidence type="ECO:0000256" key="16">
    <source>
        <dbReference type="ARBA" id="ARBA00075482"/>
    </source>
</evidence>
<evidence type="ECO:0000256" key="12">
    <source>
        <dbReference type="ARBA" id="ARBA00050251"/>
    </source>
</evidence>
<evidence type="ECO:0000256" key="3">
    <source>
        <dbReference type="ARBA" id="ARBA00022490"/>
    </source>
</evidence>
<keyword evidence="19" id="KW-0460">Magnesium</keyword>
<comment type="catalytic activity">
    <reaction evidence="12 19">
        <text>UDP-N-acetyl-alpha-D-muramoyl-L-alanyl-D-glutamate + meso-2,6-diaminopimelate + ATP = UDP-N-acetyl-alpha-D-muramoyl-L-alanyl-gamma-D-glutamyl-meso-2,6-diaminopimelate + ADP + phosphate + H(+)</text>
        <dbReference type="Rhea" id="RHEA:23676"/>
        <dbReference type="ChEBI" id="CHEBI:15378"/>
        <dbReference type="ChEBI" id="CHEBI:30616"/>
        <dbReference type="ChEBI" id="CHEBI:43474"/>
        <dbReference type="ChEBI" id="CHEBI:57791"/>
        <dbReference type="ChEBI" id="CHEBI:83900"/>
        <dbReference type="ChEBI" id="CHEBI:83905"/>
        <dbReference type="ChEBI" id="CHEBI:456216"/>
        <dbReference type="EC" id="6.3.2.13"/>
    </reaction>
</comment>
<feature type="binding site" evidence="19">
    <location>
        <position position="386"/>
    </location>
    <ligand>
        <name>meso-2,6-diaminopimelate</name>
        <dbReference type="ChEBI" id="CHEBI:57791"/>
    </ligand>
</feature>
<feature type="short sequence motif" description="Meso-diaminopimelate recognition motif" evidence="19">
    <location>
        <begin position="410"/>
        <end position="413"/>
    </location>
</feature>
<dbReference type="GO" id="GO:0009252">
    <property type="term" value="P:peptidoglycan biosynthetic process"/>
    <property type="evidence" value="ECO:0007669"/>
    <property type="project" value="UniProtKB-UniRule"/>
</dbReference>
<dbReference type="Pfam" id="PF08245">
    <property type="entry name" value="Mur_ligase_M"/>
    <property type="match status" value="1"/>
</dbReference>
<comment type="caution">
    <text evidence="19">Lacks conserved residue(s) required for the propagation of feature annotation.</text>
</comment>
<dbReference type="Gene3D" id="3.40.1390.10">
    <property type="entry name" value="MurE/MurF, N-terminal domain"/>
    <property type="match status" value="1"/>
</dbReference>
<dbReference type="Pfam" id="PF01225">
    <property type="entry name" value="Mur_ligase"/>
    <property type="match status" value="1"/>
</dbReference>
<evidence type="ECO:0000256" key="4">
    <source>
        <dbReference type="ARBA" id="ARBA00022598"/>
    </source>
</evidence>
<dbReference type="PANTHER" id="PTHR23135">
    <property type="entry name" value="MUR LIGASE FAMILY MEMBER"/>
    <property type="match status" value="1"/>
</dbReference>
<accession>A0A4Q9DRA0</accession>
<evidence type="ECO:0000256" key="1">
    <source>
        <dbReference type="ARBA" id="ARBA00004752"/>
    </source>
</evidence>
<feature type="domain" description="Mur ligase central" evidence="23">
    <location>
        <begin position="106"/>
        <end position="314"/>
    </location>
</feature>
<evidence type="ECO:0000259" key="22">
    <source>
        <dbReference type="Pfam" id="PF02875"/>
    </source>
</evidence>
<evidence type="ECO:0000256" key="5">
    <source>
        <dbReference type="ARBA" id="ARBA00022618"/>
    </source>
</evidence>
<sequence>MNLNELASRLALGRVIGDDRTVIGGLQMDNRKVQPGDMFICVKGRVFDGHGFARQAVEAGAVALLCEHPVDADVPQLIVPNVRYAMTVLASHFYGYPSNELKVIGITGTNGKTTTSYIVEHILSDTGAVTGLMGNIETKIGAQRIPNTGTNTQESVDLQRNLRKMRDAGCDYCVMEVTSNGLDAGRVIGCRFRTAIFTNLTQDHLDYHQTMDNYRAAKGLLFSRLGNTFAADAESRQFAILNADEETSGYFAGLTTAQVITYGIHRDADVRATDIKMGSNGTTFVCHTFKGTVPVNMRLVGTFNVYNVLGAIAASLVEGIDLQRIAQSLENMPAVEGRMEVVEAGQPFLVLVDYAHTPDGLDNALSTIKQFAEGRIVTVFGCGGDRDRKKRPLMGKVTAEYSDYVIVTSDNPRSENPHAIMLDIEPGLTEAGIASDRYELIDDRREAIQKAIDLASPNDVVLIAGKGHETYQEIMGEKHDFDDRLVAKEAIRRRFP</sequence>
<dbReference type="OrthoDB" id="9800958at2"/>
<comment type="pathway">
    <text evidence="1 19 20">Cell wall biogenesis; peptidoglycan biosynthesis.</text>
</comment>
<comment type="cofactor">
    <cofactor evidence="19">
        <name>Mg(2+)</name>
        <dbReference type="ChEBI" id="CHEBI:18420"/>
    </cofactor>
</comment>
<evidence type="ECO:0000256" key="11">
    <source>
        <dbReference type="ARBA" id="ARBA00023316"/>
    </source>
</evidence>
<dbReference type="NCBIfam" id="NF001124">
    <property type="entry name" value="PRK00139.1-2"/>
    <property type="match status" value="1"/>
</dbReference>
<feature type="binding site" evidence="19">
    <location>
        <begin position="410"/>
        <end position="413"/>
    </location>
    <ligand>
        <name>meso-2,6-diaminopimelate</name>
        <dbReference type="ChEBI" id="CHEBI:57791"/>
    </ligand>
</feature>
<dbReference type="InterPro" id="IPR036565">
    <property type="entry name" value="Mur-like_cat_sf"/>
</dbReference>
<feature type="binding site" evidence="19">
    <location>
        <position position="178"/>
    </location>
    <ligand>
        <name>UDP-N-acetyl-alpha-D-muramoyl-L-alanyl-D-glutamate</name>
        <dbReference type="ChEBI" id="CHEBI:83900"/>
    </ligand>
</feature>
<evidence type="ECO:0000256" key="15">
    <source>
        <dbReference type="ARBA" id="ARBA00072883"/>
    </source>
</evidence>
<dbReference type="UniPathway" id="UPA00219"/>
<dbReference type="FunFam" id="3.90.190.20:FF:000006">
    <property type="entry name" value="UDP-N-acetylmuramoyl-L-alanyl-D-glutamate--2,6-diaminopimelate ligase"/>
    <property type="match status" value="1"/>
</dbReference>
<dbReference type="GO" id="GO:0051301">
    <property type="term" value="P:cell division"/>
    <property type="evidence" value="ECO:0007669"/>
    <property type="project" value="UniProtKB-KW"/>
</dbReference>
<dbReference type="SUPFAM" id="SSF63418">
    <property type="entry name" value="MurE/MurF N-terminal domain"/>
    <property type="match status" value="1"/>
</dbReference>
<evidence type="ECO:0000256" key="9">
    <source>
        <dbReference type="ARBA" id="ARBA00022984"/>
    </source>
</evidence>
<keyword evidence="11 19" id="KW-0961">Cell wall biogenesis/degradation</keyword>
<dbReference type="InterPro" id="IPR035911">
    <property type="entry name" value="MurE/MurF_N"/>
</dbReference>
<keyword evidence="3 19" id="KW-0963">Cytoplasm</keyword>
<protein>
    <recommendedName>
        <fullName evidence="15 19">UDP-N-acetylmuramoyl-L-alanyl-D-glutamate--2,6-diaminopimelate ligase</fullName>
        <ecNumber evidence="14 19">6.3.2.13</ecNumber>
    </recommendedName>
    <alternativeName>
        <fullName evidence="16 19">Meso-A2pm-adding enzyme</fullName>
    </alternativeName>
    <alternativeName>
        <fullName evidence="17 19">Meso-diaminopimelate-adding enzyme</fullName>
    </alternativeName>
    <alternativeName>
        <fullName evidence="18 19">UDP-MurNAc-L-Ala-D-Glu:meso-diaminopimelate ligase</fullName>
    </alternativeName>
    <alternativeName>
        <fullName evidence="19">UDP-MurNAc-tripeptide synthetase</fullName>
    </alternativeName>
    <alternativeName>
        <fullName evidence="19">UDP-N-acetylmuramyl-tripeptide synthetase</fullName>
    </alternativeName>
</protein>